<dbReference type="Pfam" id="PF00028">
    <property type="entry name" value="Cadherin"/>
    <property type="match status" value="8"/>
</dbReference>
<dbReference type="Gene3D" id="2.60.40.3430">
    <property type="match status" value="1"/>
</dbReference>
<keyword evidence="17" id="KW-1185">Reference proteome</keyword>
<comment type="caution">
    <text evidence="16">The sequence shown here is derived from an EMBL/GenBank/DDBJ whole genome shotgun (WGS) entry which is preliminary data.</text>
</comment>
<dbReference type="PANTHER" id="PTHR24027">
    <property type="entry name" value="CADHERIN-23"/>
    <property type="match status" value="1"/>
</dbReference>
<dbReference type="Proteomes" id="UP001239994">
    <property type="component" value="Unassembled WGS sequence"/>
</dbReference>
<dbReference type="PROSITE" id="PS00232">
    <property type="entry name" value="CADHERIN_1"/>
    <property type="match status" value="5"/>
</dbReference>
<dbReference type="GO" id="GO:0001750">
    <property type="term" value="C:photoreceptor outer segment"/>
    <property type="evidence" value="ECO:0007669"/>
    <property type="project" value="UniProtKB-ARBA"/>
</dbReference>
<evidence type="ECO:0000313" key="16">
    <source>
        <dbReference type="EMBL" id="KAK1791629.1"/>
    </source>
</evidence>
<dbReference type="Pfam" id="PF23206">
    <property type="entry name" value="PCDH15_12th"/>
    <property type="match status" value="1"/>
</dbReference>
<comment type="subcellular location">
    <subcellularLocation>
        <location evidence="1">Cell membrane</location>
        <topology evidence="1">Single-pass type I membrane protein</topology>
    </subcellularLocation>
</comment>
<feature type="compositionally biased region" description="Low complexity" evidence="13">
    <location>
        <begin position="1913"/>
        <end position="1988"/>
    </location>
</feature>
<dbReference type="GO" id="GO:0007156">
    <property type="term" value="P:homophilic cell adhesion via plasma membrane adhesion molecules"/>
    <property type="evidence" value="ECO:0007669"/>
    <property type="project" value="InterPro"/>
</dbReference>
<evidence type="ECO:0000313" key="17">
    <source>
        <dbReference type="Proteomes" id="UP001239994"/>
    </source>
</evidence>
<dbReference type="InterPro" id="IPR030718">
    <property type="entry name" value="EC_dom_sf"/>
</dbReference>
<dbReference type="FunFam" id="2.60.40.60:FF:000020">
    <property type="entry name" value="Dachsous cadherin-related 1b"/>
    <property type="match status" value="1"/>
</dbReference>
<evidence type="ECO:0000256" key="14">
    <source>
        <dbReference type="SAM" id="Phobius"/>
    </source>
</evidence>
<feature type="compositionally biased region" description="Acidic residues" evidence="13">
    <location>
        <begin position="1784"/>
        <end position="1802"/>
    </location>
</feature>
<keyword evidence="7" id="KW-0130">Cell adhesion</keyword>
<feature type="domain" description="Cadherin" evidence="15">
    <location>
        <begin position="1148"/>
        <end position="1262"/>
    </location>
</feature>
<gene>
    <name evidence="16" type="ORF">P4O66_013628</name>
</gene>
<feature type="domain" description="Cadherin" evidence="15">
    <location>
        <begin position="810"/>
        <end position="916"/>
    </location>
</feature>
<dbReference type="Pfam" id="PF18432">
    <property type="entry name" value="ECD"/>
    <property type="match status" value="1"/>
</dbReference>
<proteinExistence type="predicted"/>
<feature type="compositionally biased region" description="Basic and acidic residues" evidence="13">
    <location>
        <begin position="1717"/>
        <end position="1733"/>
    </location>
</feature>
<dbReference type="FunFam" id="2.60.40.60:FF:000070">
    <property type="entry name" value="protocadherin-15 isoform X1"/>
    <property type="match status" value="1"/>
</dbReference>
<evidence type="ECO:0000256" key="4">
    <source>
        <dbReference type="ARBA" id="ARBA00022729"/>
    </source>
</evidence>
<dbReference type="GO" id="GO:0009653">
    <property type="term" value="P:anatomical structure morphogenesis"/>
    <property type="evidence" value="ECO:0007669"/>
    <property type="project" value="UniProtKB-ARBA"/>
</dbReference>
<feature type="region of interest" description="Disordered" evidence="13">
    <location>
        <begin position="1654"/>
        <end position="2149"/>
    </location>
</feature>
<feature type="compositionally biased region" description="Basic and acidic residues" evidence="13">
    <location>
        <begin position="1769"/>
        <end position="1783"/>
    </location>
</feature>
<organism evidence="16 17">
    <name type="scientific">Electrophorus voltai</name>
    <dbReference type="NCBI Taxonomy" id="2609070"/>
    <lineage>
        <taxon>Eukaryota</taxon>
        <taxon>Metazoa</taxon>
        <taxon>Chordata</taxon>
        <taxon>Craniata</taxon>
        <taxon>Vertebrata</taxon>
        <taxon>Euteleostomi</taxon>
        <taxon>Actinopterygii</taxon>
        <taxon>Neopterygii</taxon>
        <taxon>Teleostei</taxon>
        <taxon>Ostariophysi</taxon>
        <taxon>Gymnotiformes</taxon>
        <taxon>Gymnotoidei</taxon>
        <taxon>Gymnotidae</taxon>
        <taxon>Electrophorus</taxon>
    </lineage>
</organism>
<feature type="compositionally biased region" description="Basic residues" evidence="13">
    <location>
        <begin position="1691"/>
        <end position="1707"/>
    </location>
</feature>
<feature type="compositionally biased region" description="Basic and acidic residues" evidence="13">
    <location>
        <begin position="1803"/>
        <end position="1832"/>
    </location>
</feature>
<dbReference type="InterPro" id="IPR039808">
    <property type="entry name" value="Cadherin"/>
</dbReference>
<dbReference type="GO" id="GO:0050957">
    <property type="term" value="P:equilibrioception"/>
    <property type="evidence" value="ECO:0007669"/>
    <property type="project" value="UniProtKB-ARBA"/>
</dbReference>
<dbReference type="Gene3D" id="2.60.40.60">
    <property type="entry name" value="Cadherins"/>
    <property type="match status" value="10"/>
</dbReference>
<evidence type="ECO:0000259" key="15">
    <source>
        <dbReference type="PROSITE" id="PS50268"/>
    </source>
</evidence>
<dbReference type="InterPro" id="IPR020894">
    <property type="entry name" value="Cadherin_CS"/>
</dbReference>
<feature type="region of interest" description="Disordered" evidence="13">
    <location>
        <begin position="2177"/>
        <end position="2205"/>
    </location>
</feature>
<protein>
    <recommendedName>
        <fullName evidence="11">Protocadherin-15</fullName>
    </recommendedName>
</protein>
<dbReference type="GO" id="GO:0007605">
    <property type="term" value="P:sensory perception of sound"/>
    <property type="evidence" value="ECO:0007669"/>
    <property type="project" value="InterPro"/>
</dbReference>
<dbReference type="GO" id="GO:0016477">
    <property type="term" value="P:cell migration"/>
    <property type="evidence" value="ECO:0007669"/>
    <property type="project" value="TreeGrafter"/>
</dbReference>
<dbReference type="InterPro" id="IPR002126">
    <property type="entry name" value="Cadherin-like_dom"/>
</dbReference>
<keyword evidence="8 14" id="KW-1133">Transmembrane helix</keyword>
<feature type="compositionally biased region" description="Low complexity" evidence="13">
    <location>
        <begin position="1996"/>
        <end position="2010"/>
    </location>
</feature>
<feature type="compositionally biased region" description="Polar residues" evidence="13">
    <location>
        <begin position="2071"/>
        <end position="2088"/>
    </location>
</feature>
<evidence type="ECO:0000256" key="8">
    <source>
        <dbReference type="ARBA" id="ARBA00022989"/>
    </source>
</evidence>
<evidence type="ECO:0000256" key="6">
    <source>
        <dbReference type="ARBA" id="ARBA00022837"/>
    </source>
</evidence>
<reference evidence="16" key="1">
    <citation type="submission" date="2023-03" db="EMBL/GenBank/DDBJ databases">
        <title>Electrophorus voltai genome.</title>
        <authorList>
            <person name="Bian C."/>
        </authorList>
    </citation>
    <scope>NUCLEOTIDE SEQUENCE</scope>
    <source>
        <strain evidence="16">CB-2022</strain>
        <tissue evidence="16">Muscle</tissue>
    </source>
</reference>
<evidence type="ECO:0000256" key="3">
    <source>
        <dbReference type="ARBA" id="ARBA00022692"/>
    </source>
</evidence>
<feature type="domain" description="Cadherin" evidence="15">
    <location>
        <begin position="709"/>
        <end position="809"/>
    </location>
</feature>
<dbReference type="GO" id="GO:0008013">
    <property type="term" value="F:beta-catenin binding"/>
    <property type="evidence" value="ECO:0007669"/>
    <property type="project" value="TreeGrafter"/>
</dbReference>
<feature type="compositionally biased region" description="Polar residues" evidence="13">
    <location>
        <begin position="1663"/>
        <end position="1675"/>
    </location>
</feature>
<evidence type="ECO:0000256" key="1">
    <source>
        <dbReference type="ARBA" id="ARBA00004251"/>
    </source>
</evidence>
<feature type="domain" description="Cadherin" evidence="15">
    <location>
        <begin position="607"/>
        <end position="707"/>
    </location>
</feature>
<evidence type="ECO:0000256" key="2">
    <source>
        <dbReference type="ARBA" id="ARBA00022475"/>
    </source>
</evidence>
<dbReference type="InterPro" id="IPR015919">
    <property type="entry name" value="Cadherin-like_sf"/>
</dbReference>
<dbReference type="GO" id="GO:0048839">
    <property type="term" value="P:inner ear development"/>
    <property type="evidence" value="ECO:0007669"/>
    <property type="project" value="InterPro"/>
</dbReference>
<dbReference type="PROSITE" id="PS50268">
    <property type="entry name" value="CADHERIN_2"/>
    <property type="match status" value="10"/>
</dbReference>
<feature type="compositionally biased region" description="Basic and acidic residues" evidence="13">
    <location>
        <begin position="1845"/>
        <end position="1868"/>
    </location>
</feature>
<dbReference type="FunFam" id="2.60.40.3430:FF:000001">
    <property type="entry name" value="protocadherin-15 isoform X1"/>
    <property type="match status" value="1"/>
</dbReference>
<dbReference type="CDD" id="cd11304">
    <property type="entry name" value="Cadherin_repeat"/>
    <property type="match status" value="9"/>
</dbReference>
<keyword evidence="3 14" id="KW-0812">Transmembrane</keyword>
<keyword evidence="9 14" id="KW-0472">Membrane</keyword>
<evidence type="ECO:0000256" key="7">
    <source>
        <dbReference type="ARBA" id="ARBA00022889"/>
    </source>
</evidence>
<feature type="compositionally biased region" description="Acidic residues" evidence="13">
    <location>
        <begin position="2028"/>
        <end position="2048"/>
    </location>
</feature>
<feature type="compositionally biased region" description="Acidic residues" evidence="13">
    <location>
        <begin position="1869"/>
        <end position="1879"/>
    </location>
</feature>
<dbReference type="FunFam" id="2.60.40.60:FF:000048">
    <property type="entry name" value="protocadherin-15 isoform X1"/>
    <property type="match status" value="1"/>
</dbReference>
<feature type="domain" description="Cadherin" evidence="15">
    <location>
        <begin position="117"/>
        <end position="234"/>
    </location>
</feature>
<dbReference type="SUPFAM" id="SSF49313">
    <property type="entry name" value="Cadherin-like"/>
    <property type="match status" value="10"/>
</dbReference>
<accession>A0AAD9DSZ0</accession>
<dbReference type="FunFam" id="2.60.40.60:FF:000047">
    <property type="entry name" value="protocadherin-15 isoform X1"/>
    <property type="match status" value="1"/>
</dbReference>
<dbReference type="InterPro" id="IPR041149">
    <property type="entry name" value="EC_dom"/>
</dbReference>
<feature type="compositionally biased region" description="Basic residues" evidence="13">
    <location>
        <begin position="1556"/>
        <end position="1565"/>
    </location>
</feature>
<feature type="compositionally biased region" description="Basic and acidic residues" evidence="13">
    <location>
        <begin position="1902"/>
        <end position="1912"/>
    </location>
</feature>
<evidence type="ECO:0000256" key="12">
    <source>
        <dbReference type="PROSITE-ProRule" id="PRU00043"/>
    </source>
</evidence>
<feature type="non-terminal residue" evidence="16">
    <location>
        <position position="1"/>
    </location>
</feature>
<dbReference type="PANTHER" id="PTHR24027:SF442">
    <property type="entry name" value="PROTOCADHERIN-15 ISOFORM X1"/>
    <property type="match status" value="1"/>
</dbReference>
<feature type="region of interest" description="Disordered" evidence="13">
    <location>
        <begin position="1544"/>
        <end position="1605"/>
    </location>
</feature>
<dbReference type="SMART" id="SM00112">
    <property type="entry name" value="CA"/>
    <property type="match status" value="10"/>
</dbReference>
<evidence type="ECO:0000256" key="10">
    <source>
        <dbReference type="ARBA" id="ARBA00023157"/>
    </source>
</evidence>
<feature type="compositionally biased region" description="Polar residues" evidence="13">
    <location>
        <begin position="2109"/>
        <end position="2119"/>
    </location>
</feature>
<dbReference type="GO" id="GO:0005509">
    <property type="term" value="F:calcium ion binding"/>
    <property type="evidence" value="ECO:0007669"/>
    <property type="project" value="UniProtKB-UniRule"/>
</dbReference>
<feature type="domain" description="Cadherin" evidence="15">
    <location>
        <begin position="247"/>
        <end position="364"/>
    </location>
</feature>
<dbReference type="InterPro" id="IPR056989">
    <property type="entry name" value="PCDH15_12th_dom"/>
</dbReference>
<dbReference type="FunFam" id="2.60.40.60:FF:000050">
    <property type="entry name" value="protocadherin-15 isoform X1"/>
    <property type="match status" value="1"/>
</dbReference>
<keyword evidence="5" id="KW-0677">Repeat</keyword>
<feature type="compositionally biased region" description="Basic and acidic residues" evidence="13">
    <location>
        <begin position="1880"/>
        <end position="1889"/>
    </location>
</feature>
<evidence type="ECO:0000256" key="5">
    <source>
        <dbReference type="ARBA" id="ARBA00022737"/>
    </source>
</evidence>
<dbReference type="PRINTS" id="PR00205">
    <property type="entry name" value="CADHERIN"/>
</dbReference>
<feature type="domain" description="Cadherin" evidence="15">
    <location>
        <begin position="486"/>
        <end position="606"/>
    </location>
</feature>
<dbReference type="GO" id="GO:0050953">
    <property type="term" value="P:sensory perception of light stimulus"/>
    <property type="evidence" value="ECO:0007669"/>
    <property type="project" value="UniProtKB-ARBA"/>
</dbReference>
<dbReference type="GO" id="GO:0032420">
    <property type="term" value="C:stereocilium"/>
    <property type="evidence" value="ECO:0007669"/>
    <property type="project" value="InterPro"/>
</dbReference>
<feature type="transmembrane region" description="Helical" evidence="14">
    <location>
        <begin position="1379"/>
        <end position="1402"/>
    </location>
</feature>
<feature type="domain" description="Cadherin" evidence="15">
    <location>
        <begin position="917"/>
        <end position="1025"/>
    </location>
</feature>
<dbReference type="GO" id="GO:0016342">
    <property type="term" value="C:catenin complex"/>
    <property type="evidence" value="ECO:0007669"/>
    <property type="project" value="TreeGrafter"/>
</dbReference>
<keyword evidence="6 12" id="KW-0106">Calcium</keyword>
<evidence type="ECO:0000256" key="11">
    <source>
        <dbReference type="ARBA" id="ARBA00072302"/>
    </source>
</evidence>
<evidence type="ECO:0000256" key="9">
    <source>
        <dbReference type="ARBA" id="ARBA00023136"/>
    </source>
</evidence>
<dbReference type="GO" id="GO:0045296">
    <property type="term" value="F:cadherin binding"/>
    <property type="evidence" value="ECO:0007669"/>
    <property type="project" value="TreeGrafter"/>
</dbReference>
<dbReference type="EMBL" id="JAROKS010000020">
    <property type="protein sequence ID" value="KAK1791629.1"/>
    <property type="molecule type" value="Genomic_DNA"/>
</dbReference>
<keyword evidence="10" id="KW-1015">Disulfide bond</keyword>
<evidence type="ECO:0000256" key="13">
    <source>
        <dbReference type="SAM" id="MobiDB-lite"/>
    </source>
</evidence>
<keyword evidence="4" id="KW-0732">Signal</keyword>
<sequence>CKLYRGGPPATIVTIDEESPNGTILVENMQINGRVQNPEQTISLTLLRNYDYWVILDPVLQRLYLNSTGRVLDRDPPNSITSIGVDVQCTNEKVGIVIVHEVRILVRDKNDNSPQFQQSSYYVAVNELSPIGTTIFTGFSGNNGAIDIDDGPNGQIEYAIQYNPNDPLSNRTVRVASALSGNIILAERLNYEERTRYFIIVQANDRAPYLPNQRTATTTLTLDVLDGDDLGPMFLPCVLVSNTRDCIPVFYRVVIPELTEPSKLNPLNVTPPIRAVDQDRNIQPPSDRPGILYSILLGQPEVYPEFFSLNTTTAELRLLKPVRRDMYQSFTLVIKAQQDNGHPLPVLADLRIDILDVNNQAPYFHQPSFQGFISEAAPVGATISGVANLTAPLAITALDNDIEELQPGAIPTKDPQLKISLSDYTSVFSITSSGITRYLTLLRPVDRETQMNYTFTMVASDGVQQTIPRTVNILVIDANDNTPTFSQVSYTKDVYTNMQPGDTVIQNMREKLTTVLSNQKLTAQDADEGLNGLVTYIILAGDQGDFVINNRTGRITIAPGVSLTMGRTYALTVRAADNAPVAERRSSITTVYIEVLPPDNQSPPRFPSLIYSLEVSEAMRIGAILLNLQATDRELDPITYHIESGDPQQVFNLSQTIGLLLLAKALDRETTDQYRLIVTASDGHPAGISTATVNIVVTDVNDNDPTFDLTLPRNLTVQEERANVSVGKVLATDPDAGPNGQVYYRLLTHTSLFTISPNGSIFTAVPLDRETQSQYDLVVEASDSAVDPRRTTLTLLVRVLDINDNSPVFALRVYVVNVAENTPAGTIILRLTAVDVDLISNVTYRISTEAARQLFAVDKFSGVLSVLQALDFEALGQDGANYTFQVEALDHEMVLPPGVATVIVRITDMNDFAPVFTQAVYKGMVAPNALKGTVIATVLATDQDPPGTAAGRVRYRVDQEQSPYSGRIFDVEELSGRVITKVNLNEEPSTMFQLVLIAYDDGEPMKLNWTVVEITVLQPSRIPIFTEEEYRSVRPQVDIRPAHRFSPVSENAPVGQAAGMILAAAVNTTIFYSIVGGNEKGVFRVDNRTGMIYTAKPLDYETVVSYELRVQADPLALVLANLRVPSKTNTAKVFIDVQDENDHPPVFTESLYIGGVTEDTKTFTSVLKIIATDKDTGNYSKMAYRLIIPPTAEGQDSFVIEKYSGIIKSAIMFRNMRRSYFKFEVIATDDYGKGLSSSAQVVVSVVNALDMQVVVSNVPPTVVEENKDQLVRILERYIQDQIPGAKVIVESIGPRRYGEGYSLEDYSKSDLQVYAIDPLTNRAISRQELFNFLGGKILDISKEFQPYLGEGGRILEIRSPDIVATVKKAAQAVGYTEGALLALAIIIILCCIPAILIVMVTYRQRQAECAKTARIQMALPVGKSPAAAPANLYEELGDSKTEKHHSRRGISVSMLVPGRGREQQLLRPSLLRPEALSMESGIDPGQDYIAPDYYNYDQMYDPYPPYGSRRRLISPMYDEYGEAIVEDDGYYYNPYGPEEIISLQASGRGRGGPGRGHGRGRGKHVGFRDFPPEDEIGPAEPETPSEDAIGPAEPEAPAEPEESIASKKLKTVMKLSKLLAAGKKLEKVYTSPWKKARIFPFMFGKRRKDKDYAKLTSARRIGSQESLTEGQSPTGSVDGDESSGKAQLGKVLKRINVGKKVQIRKKSQGSISQSSASEKDESTVESEKEDKKSKVSISVSEPDYSGSEAESKERKGSDEDESSVVSSTADKDYLKVDLERDDANESTVDSESEPEEPEESDEESRSKSGTEKFGTEKDSESEKESGTEKESGSAEGSDLEEESESEKSSKSEKDSKSDKTSATEKSGTEEESDEEEDGTPESKESEASRSEVSSAQSSMKSSHTEASKESSERSSAGSSVRSSASGSVSGTARSSASASKSTRTSSSRSLDPKGSSAQSSVRSGSIGSSDAESGKSVQSSSKAMSASGHNRSDAASVSGSERSTTSSRSSRGSRRSLKSVLTQSSQDIIEEESEEDSKEEEHDKDDDEATKKTRESSSEPSDGAASGSKEYPNSYSGSPYGTESSMTESSDEAFGGLSPITEVDEDAITSGSGSISGNWQKKEDQVGYGERSPPALSRRARHTRPWPQSQRWKISRPWVSLRRCRVHIWPSVNTGLQIRDQKWRAQHSPSEQSEDRRHMSPSPPE</sequence>
<feature type="domain" description="Cadherin" evidence="15">
    <location>
        <begin position="1040"/>
        <end position="1147"/>
    </location>
</feature>
<keyword evidence="2" id="KW-1003">Cell membrane</keyword>
<feature type="domain" description="Cadherin" evidence="15">
    <location>
        <begin position="365"/>
        <end position="485"/>
    </location>
</feature>
<dbReference type="FunFam" id="2.60.40.60:FF:000057">
    <property type="entry name" value="protocadherin-15 isoform X1"/>
    <property type="match status" value="1"/>
</dbReference>
<name>A0AAD9DSZ0_9TELE</name>